<dbReference type="Gene3D" id="3.30.950.10">
    <property type="entry name" value="Methyltransferase, Cobalt-precorrin-4 Transmethylase, Domain 2"/>
    <property type="match status" value="1"/>
</dbReference>
<dbReference type="Gene3D" id="3.40.50.150">
    <property type="entry name" value="Vaccinia Virus protein VP39"/>
    <property type="match status" value="1"/>
</dbReference>
<dbReference type="Pfam" id="PF00590">
    <property type="entry name" value="TP_methylase"/>
    <property type="match status" value="1"/>
</dbReference>
<dbReference type="PIRSF" id="PIRSF036428">
    <property type="entry name" value="CobL"/>
    <property type="match status" value="1"/>
</dbReference>
<evidence type="ECO:0000256" key="5">
    <source>
        <dbReference type="ARBA" id="ARBA00022691"/>
    </source>
</evidence>
<dbReference type="PANTHER" id="PTHR43182:SF1">
    <property type="entry name" value="COBALT-PRECORRIN-7 C(5)-METHYLTRANSFERASE"/>
    <property type="match status" value="1"/>
</dbReference>
<dbReference type="InterPro" id="IPR012818">
    <property type="entry name" value="CbiE"/>
</dbReference>
<gene>
    <name evidence="7" type="ORF">CU669_03070</name>
</gene>
<evidence type="ECO:0000313" key="8">
    <source>
        <dbReference type="Proteomes" id="UP000251075"/>
    </source>
</evidence>
<evidence type="ECO:0000259" key="6">
    <source>
        <dbReference type="Pfam" id="PF00590"/>
    </source>
</evidence>
<keyword evidence="8" id="KW-1185">Reference proteome</keyword>
<dbReference type="CDD" id="cd11644">
    <property type="entry name" value="Precorrin-6Y-MT"/>
    <property type="match status" value="1"/>
</dbReference>
<dbReference type="OrthoDB" id="9787825at2"/>
<dbReference type="SUPFAM" id="SSF53335">
    <property type="entry name" value="S-adenosyl-L-methionine-dependent methyltransferases"/>
    <property type="match status" value="1"/>
</dbReference>
<dbReference type="NCBIfam" id="TIGR02469">
    <property type="entry name" value="CbiT"/>
    <property type="match status" value="1"/>
</dbReference>
<keyword evidence="4" id="KW-0808">Transferase</keyword>
<dbReference type="CDD" id="cd02440">
    <property type="entry name" value="AdoMet_MTases"/>
    <property type="match status" value="1"/>
</dbReference>
<feature type="domain" description="Tetrapyrrole methylase" evidence="6">
    <location>
        <begin position="6"/>
        <end position="188"/>
    </location>
</feature>
<evidence type="ECO:0000313" key="7">
    <source>
        <dbReference type="EMBL" id="RAU23159.1"/>
    </source>
</evidence>
<comment type="caution">
    <text evidence="7">The sequence shown here is derived from an EMBL/GenBank/DDBJ whole genome shotgun (WGS) entry which is preliminary data.</text>
</comment>
<dbReference type="InterPro" id="IPR006365">
    <property type="entry name" value="Cbl_synth_CobL"/>
</dbReference>
<dbReference type="InterPro" id="IPR050714">
    <property type="entry name" value="Cobalamin_biosynth_MTase"/>
</dbReference>
<keyword evidence="2" id="KW-0169">Cobalamin biosynthesis</keyword>
<dbReference type="InterPro" id="IPR029063">
    <property type="entry name" value="SAM-dependent_MTases_sf"/>
</dbReference>
<evidence type="ECO:0000256" key="4">
    <source>
        <dbReference type="ARBA" id="ARBA00022679"/>
    </source>
</evidence>
<comment type="pathway">
    <text evidence="1">Cofactor biosynthesis; adenosylcobalamin biosynthesis.</text>
</comment>
<protein>
    <submittedName>
        <fullName evidence="7">Cobalamin biosynthesis bifunctional protein CbiET</fullName>
    </submittedName>
</protein>
<dbReference type="PANTHER" id="PTHR43182">
    <property type="entry name" value="COBALT-PRECORRIN-6B C(15)-METHYLTRANSFERASE (DECARBOXYLATING)"/>
    <property type="match status" value="1"/>
</dbReference>
<dbReference type="GO" id="GO:0009236">
    <property type="term" value="P:cobalamin biosynthetic process"/>
    <property type="evidence" value="ECO:0007669"/>
    <property type="project" value="UniProtKB-UniPathway"/>
</dbReference>
<dbReference type="GO" id="GO:0032259">
    <property type="term" value="P:methylation"/>
    <property type="evidence" value="ECO:0007669"/>
    <property type="project" value="UniProtKB-KW"/>
</dbReference>
<dbReference type="Gene3D" id="3.40.1010.10">
    <property type="entry name" value="Cobalt-precorrin-4 Transmethylase, Domain 1"/>
    <property type="match status" value="1"/>
</dbReference>
<evidence type="ECO:0000256" key="3">
    <source>
        <dbReference type="ARBA" id="ARBA00022603"/>
    </source>
</evidence>
<reference evidence="7 8" key="1">
    <citation type="submission" date="2017-11" db="EMBL/GenBank/DDBJ databases">
        <title>Draft genome sequence of magnetotactic bacterium Magnetospirillum kuznetsovii LBB-42.</title>
        <authorList>
            <person name="Grouzdev D.S."/>
            <person name="Rysina M.S."/>
            <person name="Baslerov R.V."/>
            <person name="Koziaeva V."/>
        </authorList>
    </citation>
    <scope>NUCLEOTIDE SEQUENCE [LARGE SCALE GENOMIC DNA]</scope>
    <source>
        <strain evidence="7 8">LBB-42</strain>
    </source>
</reference>
<accession>A0A364P1D5</accession>
<sequence length="395" mass="41388">MTFPWLTIIGIGEDGLDGLNPTARALIAGAEVLVGGARHLAMVPDAKAERLMWSTPFADSRDQIEARRGKKVVVLASGDPMWFGAAATLTRWFAPSEMTVIAHPGAFSLAAARLLWPLQDCLCLTAHGRPLDALALHFAPKRRLLILSEDRNTPARLAELLADQGYGASSLTVLENLGGPTERVAPGAMASSDLNLVAVDCAVTPGRRPLPPGPGLPDDAFSHDGQLTKREVRAVTLAALAPLPGELLWDVGAGCGSIAIEWMRLGGRALAVEPRAERAERIARNAAALGVPALDIITARAPAGLPLGREVPDAIFVGGGVSEPGLLDICRAALAPGGRLVANAVTVEGEAALIAFHAAHGGEMTRLSVARLAPVGGFHTWHSAMPVTQYVGWKR</sequence>
<dbReference type="EMBL" id="PGTO01000002">
    <property type="protein sequence ID" value="RAU23159.1"/>
    <property type="molecule type" value="Genomic_DNA"/>
</dbReference>
<dbReference type="InterPro" id="IPR000878">
    <property type="entry name" value="4pyrrol_Mease"/>
</dbReference>
<dbReference type="SUPFAM" id="SSF53790">
    <property type="entry name" value="Tetrapyrrole methylase"/>
    <property type="match status" value="1"/>
</dbReference>
<proteinExistence type="predicted"/>
<organism evidence="7 8">
    <name type="scientific">Paramagnetospirillum kuznetsovii</name>
    <dbReference type="NCBI Taxonomy" id="2053833"/>
    <lineage>
        <taxon>Bacteria</taxon>
        <taxon>Pseudomonadati</taxon>
        <taxon>Pseudomonadota</taxon>
        <taxon>Alphaproteobacteria</taxon>
        <taxon>Rhodospirillales</taxon>
        <taxon>Magnetospirillaceae</taxon>
        <taxon>Paramagnetospirillum</taxon>
    </lineage>
</organism>
<keyword evidence="3" id="KW-0489">Methyltransferase</keyword>
<dbReference type="InterPro" id="IPR014777">
    <property type="entry name" value="4pyrrole_Mease_sub1"/>
</dbReference>
<dbReference type="UniPathway" id="UPA00148"/>
<dbReference type="AlphaFoldDB" id="A0A364P1D5"/>
<evidence type="ECO:0000256" key="1">
    <source>
        <dbReference type="ARBA" id="ARBA00004953"/>
    </source>
</evidence>
<dbReference type="NCBIfam" id="TIGR02467">
    <property type="entry name" value="CbiE"/>
    <property type="match status" value="1"/>
</dbReference>
<dbReference type="InterPro" id="IPR035996">
    <property type="entry name" value="4pyrrol_Methylase_sf"/>
</dbReference>
<dbReference type="Proteomes" id="UP000251075">
    <property type="component" value="Unassembled WGS sequence"/>
</dbReference>
<keyword evidence="5" id="KW-0949">S-adenosyl-L-methionine</keyword>
<dbReference type="InterPro" id="IPR014776">
    <property type="entry name" value="4pyrrole_Mease_sub2"/>
</dbReference>
<name>A0A364P1D5_9PROT</name>
<dbReference type="RefSeq" id="WP_112142357.1">
    <property type="nucleotide sequence ID" value="NZ_PGTO01000002.1"/>
</dbReference>
<evidence type="ECO:0000256" key="2">
    <source>
        <dbReference type="ARBA" id="ARBA00022573"/>
    </source>
</evidence>
<dbReference type="GO" id="GO:0008276">
    <property type="term" value="F:protein methyltransferase activity"/>
    <property type="evidence" value="ECO:0007669"/>
    <property type="project" value="InterPro"/>
</dbReference>
<dbReference type="InterPro" id="IPR014008">
    <property type="entry name" value="Cbl_synth_MTase_CbiT"/>
</dbReference>